<dbReference type="Gene3D" id="3.40.50.150">
    <property type="entry name" value="Vaccinia Virus protein VP39"/>
    <property type="match status" value="1"/>
</dbReference>
<dbReference type="InterPro" id="IPR001678">
    <property type="entry name" value="MeTrfase_RsmB-F_NOP2_dom"/>
</dbReference>
<evidence type="ECO:0000256" key="11">
    <source>
        <dbReference type="ARBA" id="ARBA00030399"/>
    </source>
</evidence>
<dbReference type="InterPro" id="IPR018314">
    <property type="entry name" value="RsmB/NOL1/NOP2-like_CS"/>
</dbReference>
<evidence type="ECO:0000256" key="2">
    <source>
        <dbReference type="ARBA" id="ARBA00004496"/>
    </source>
</evidence>
<evidence type="ECO:0000256" key="5">
    <source>
        <dbReference type="ARBA" id="ARBA00022490"/>
    </source>
</evidence>
<dbReference type="EC" id="2.1.1.176" evidence="4"/>
<dbReference type="InterPro" id="IPR029063">
    <property type="entry name" value="SAM-dependent_MTases_sf"/>
</dbReference>
<evidence type="ECO:0000256" key="1">
    <source>
        <dbReference type="ARBA" id="ARBA00002724"/>
    </source>
</evidence>
<evidence type="ECO:0000256" key="4">
    <source>
        <dbReference type="ARBA" id="ARBA00012140"/>
    </source>
</evidence>
<dbReference type="NCBIfam" id="TIGR00563">
    <property type="entry name" value="rsmB"/>
    <property type="match status" value="1"/>
</dbReference>
<dbReference type="SUPFAM" id="SSF53335">
    <property type="entry name" value="S-adenosyl-L-methionine-dependent methyltransferases"/>
    <property type="match status" value="1"/>
</dbReference>
<evidence type="ECO:0000256" key="8">
    <source>
        <dbReference type="ARBA" id="ARBA00022679"/>
    </source>
</evidence>
<evidence type="ECO:0000256" key="10">
    <source>
        <dbReference type="ARBA" id="ARBA00022884"/>
    </source>
</evidence>
<dbReference type="GO" id="GO:0008168">
    <property type="term" value="F:methyltransferase activity"/>
    <property type="evidence" value="ECO:0007669"/>
    <property type="project" value="UniProtKB-KW"/>
</dbReference>
<dbReference type="CDD" id="cd02440">
    <property type="entry name" value="AdoMet_MTases"/>
    <property type="match status" value="1"/>
</dbReference>
<dbReference type="Pfam" id="PF01029">
    <property type="entry name" value="NusB"/>
    <property type="match status" value="1"/>
</dbReference>
<name>A0ABW4LKX9_9BACI</name>
<comment type="similarity">
    <text evidence="3 14">Belongs to the class I-like SAM-binding methyltransferase superfamily. RsmB/NOP family.</text>
</comment>
<evidence type="ECO:0000256" key="7">
    <source>
        <dbReference type="ARBA" id="ARBA00022603"/>
    </source>
</evidence>
<comment type="function">
    <text evidence="1">Specifically methylates the cytosine at position 967 (m5C967) of 16S rRNA.</text>
</comment>
<dbReference type="PANTHER" id="PTHR22807">
    <property type="entry name" value="NOP2 YEAST -RELATED NOL1/NOP2/FMU SUN DOMAIN-CONTAINING"/>
    <property type="match status" value="1"/>
</dbReference>
<dbReference type="InterPro" id="IPR049560">
    <property type="entry name" value="MeTrfase_RsmB-F_NOP2_cat"/>
</dbReference>
<dbReference type="Gene3D" id="1.10.940.10">
    <property type="entry name" value="NusB-like"/>
    <property type="match status" value="1"/>
</dbReference>
<keyword evidence="9 14" id="KW-0949">S-adenosyl-L-methionine</keyword>
<dbReference type="Pfam" id="PF01189">
    <property type="entry name" value="Methyltr_RsmB-F"/>
    <property type="match status" value="1"/>
</dbReference>
<feature type="binding site" evidence="14">
    <location>
        <position position="285"/>
    </location>
    <ligand>
        <name>S-adenosyl-L-methionine</name>
        <dbReference type="ChEBI" id="CHEBI:59789"/>
    </ligand>
</feature>
<dbReference type="InterPro" id="IPR006027">
    <property type="entry name" value="NusB_RsmB_TIM44"/>
</dbReference>
<keyword evidence="8 14" id="KW-0808">Transferase</keyword>
<accession>A0ABW4LKX9</accession>
<evidence type="ECO:0000256" key="6">
    <source>
        <dbReference type="ARBA" id="ARBA00022552"/>
    </source>
</evidence>
<feature type="domain" description="SAM-dependent MTase RsmB/NOP-type" evidence="15">
    <location>
        <begin position="172"/>
        <end position="450"/>
    </location>
</feature>
<dbReference type="NCBIfam" id="NF011494">
    <property type="entry name" value="PRK14902.1"/>
    <property type="match status" value="1"/>
</dbReference>
<comment type="caution">
    <text evidence="16">The sequence shown here is derived from an EMBL/GenBank/DDBJ whole genome shotgun (WGS) entry which is preliminary data.</text>
</comment>
<dbReference type="PROSITE" id="PS51686">
    <property type="entry name" value="SAM_MT_RSMB_NOP"/>
    <property type="match status" value="1"/>
</dbReference>
<dbReference type="PRINTS" id="PR02008">
    <property type="entry name" value="RCMTFAMILY"/>
</dbReference>
<dbReference type="GO" id="GO:0032259">
    <property type="term" value="P:methylation"/>
    <property type="evidence" value="ECO:0007669"/>
    <property type="project" value="UniProtKB-KW"/>
</dbReference>
<evidence type="ECO:0000259" key="15">
    <source>
        <dbReference type="PROSITE" id="PS51686"/>
    </source>
</evidence>
<dbReference type="PANTHER" id="PTHR22807:SF53">
    <property type="entry name" value="RIBOSOMAL RNA SMALL SUBUNIT METHYLTRANSFERASE B-RELATED"/>
    <property type="match status" value="1"/>
</dbReference>
<feature type="binding site" evidence="14">
    <location>
        <position position="331"/>
    </location>
    <ligand>
        <name>S-adenosyl-L-methionine</name>
        <dbReference type="ChEBI" id="CHEBI:59789"/>
    </ligand>
</feature>
<organism evidence="16 17">
    <name type="scientific">Bacillus salitolerans</name>
    <dbReference type="NCBI Taxonomy" id="1437434"/>
    <lineage>
        <taxon>Bacteria</taxon>
        <taxon>Bacillati</taxon>
        <taxon>Bacillota</taxon>
        <taxon>Bacilli</taxon>
        <taxon>Bacillales</taxon>
        <taxon>Bacillaceae</taxon>
        <taxon>Bacillus</taxon>
    </lineage>
</organism>
<dbReference type="InterPro" id="IPR054728">
    <property type="entry name" value="RsmB-like_ferredoxin"/>
</dbReference>
<dbReference type="SUPFAM" id="SSF48013">
    <property type="entry name" value="NusB-like"/>
    <property type="match status" value="1"/>
</dbReference>
<keyword evidence="10 14" id="KW-0694">RNA-binding</keyword>
<comment type="catalytic activity">
    <reaction evidence="13">
        <text>cytidine(967) in 16S rRNA + S-adenosyl-L-methionine = 5-methylcytidine(967) in 16S rRNA + S-adenosyl-L-homocysteine + H(+)</text>
        <dbReference type="Rhea" id="RHEA:42748"/>
        <dbReference type="Rhea" id="RHEA-COMP:10219"/>
        <dbReference type="Rhea" id="RHEA-COMP:10220"/>
        <dbReference type="ChEBI" id="CHEBI:15378"/>
        <dbReference type="ChEBI" id="CHEBI:57856"/>
        <dbReference type="ChEBI" id="CHEBI:59789"/>
        <dbReference type="ChEBI" id="CHEBI:74483"/>
        <dbReference type="ChEBI" id="CHEBI:82748"/>
        <dbReference type="EC" id="2.1.1.176"/>
    </reaction>
</comment>
<dbReference type="InterPro" id="IPR035926">
    <property type="entry name" value="NusB-like_sf"/>
</dbReference>
<comment type="subcellular location">
    <subcellularLocation>
        <location evidence="2">Cytoplasm</location>
    </subcellularLocation>
</comment>
<evidence type="ECO:0000256" key="9">
    <source>
        <dbReference type="ARBA" id="ARBA00022691"/>
    </source>
</evidence>
<protein>
    <recommendedName>
        <fullName evidence="4">16S rRNA (cytosine(967)-C(5))-methyltransferase</fullName>
        <ecNumber evidence="4">2.1.1.176</ecNumber>
    </recommendedName>
    <alternativeName>
        <fullName evidence="11">16S rRNA m5C967 methyltransferase</fullName>
    </alternativeName>
    <alternativeName>
        <fullName evidence="12">rRNA (cytosine-C(5)-)-methyltransferase RsmB</fullName>
    </alternativeName>
</protein>
<dbReference type="RefSeq" id="WP_377926868.1">
    <property type="nucleotide sequence ID" value="NZ_JBHUEM010000003.1"/>
</dbReference>
<keyword evidence="17" id="KW-1185">Reference proteome</keyword>
<feature type="binding site" evidence="14">
    <location>
        <position position="312"/>
    </location>
    <ligand>
        <name>S-adenosyl-L-methionine</name>
        <dbReference type="ChEBI" id="CHEBI:59789"/>
    </ligand>
</feature>
<sequence>MKTTTKNVREVIVDILMQIEKNQSYSNLLINQAIKHNHVPIKDVPLLTEIVYGSIQRKITLDYYITPFLKNPKKIEDWVIVLLRMTVYQMYYLTRVPDRAAIFEAVEIAKKRGHKGIASMVNGVLRSIQREGKQSLEKINNPIKRLSLETSFPEWMVNRWVNQFGMEETRQMCEASLSPPNASARVNQTQITIHNLLNKLEEEGIHATEGDLSIDAIKLEKGNVANTLAFKEGLLTVQDESSMLVARALGIQENDKILDCCGAPGGKTTHMAEILSDTGVVVSVDLHAHKVKLIEEQVSRLKLSNVETLVMDSRKLSERFQNGHFDRILVDAPCSGLGVIRRKPDIKYQKREEDIDHLANIQLTILSSVAPLLKKGGTLVYSTCTMDKEENDGVVTKFLEKFIDFELDTELMNRLPEKIRLKSICKDGQVQILPHHFNTDGFFISCFRKRV</sequence>
<keyword evidence="7 14" id="KW-0489">Methyltransferase</keyword>
<gene>
    <name evidence="16" type="primary">rsmB</name>
    <name evidence="16" type="ORF">ACFSCX_04225</name>
</gene>
<dbReference type="Pfam" id="PF22458">
    <property type="entry name" value="RsmF-B_ferredox"/>
    <property type="match status" value="1"/>
</dbReference>
<keyword evidence="5" id="KW-0963">Cytoplasm</keyword>
<evidence type="ECO:0000256" key="12">
    <source>
        <dbReference type="ARBA" id="ARBA00031088"/>
    </source>
</evidence>
<dbReference type="Gene3D" id="3.30.70.1170">
    <property type="entry name" value="Sun protein, domain 3"/>
    <property type="match status" value="1"/>
</dbReference>
<evidence type="ECO:0000313" key="17">
    <source>
        <dbReference type="Proteomes" id="UP001597214"/>
    </source>
</evidence>
<dbReference type="InterPro" id="IPR004573">
    <property type="entry name" value="rRNA_ssu_MeTfrase_B"/>
</dbReference>
<evidence type="ECO:0000256" key="13">
    <source>
        <dbReference type="ARBA" id="ARBA00047283"/>
    </source>
</evidence>
<evidence type="ECO:0000313" key="16">
    <source>
        <dbReference type="EMBL" id="MFD1735766.1"/>
    </source>
</evidence>
<evidence type="ECO:0000256" key="14">
    <source>
        <dbReference type="PROSITE-ProRule" id="PRU01023"/>
    </source>
</evidence>
<dbReference type="EMBL" id="JBHUEM010000003">
    <property type="protein sequence ID" value="MFD1735766.1"/>
    <property type="molecule type" value="Genomic_DNA"/>
</dbReference>
<evidence type="ECO:0000256" key="3">
    <source>
        <dbReference type="ARBA" id="ARBA00007494"/>
    </source>
</evidence>
<comment type="caution">
    <text evidence="14">Lacks conserved residue(s) required for the propagation of feature annotation.</text>
</comment>
<proteinExistence type="inferred from homology"/>
<dbReference type="InterPro" id="IPR023267">
    <property type="entry name" value="RCMT"/>
</dbReference>
<reference evidence="17" key="1">
    <citation type="journal article" date="2019" name="Int. J. Syst. Evol. Microbiol.">
        <title>The Global Catalogue of Microorganisms (GCM) 10K type strain sequencing project: providing services to taxonomists for standard genome sequencing and annotation.</title>
        <authorList>
            <consortium name="The Broad Institute Genomics Platform"/>
            <consortium name="The Broad Institute Genome Sequencing Center for Infectious Disease"/>
            <person name="Wu L."/>
            <person name="Ma J."/>
        </authorList>
    </citation>
    <scope>NUCLEOTIDE SEQUENCE [LARGE SCALE GENOMIC DNA]</scope>
    <source>
        <strain evidence="17">CCUG 49339</strain>
    </source>
</reference>
<feature type="active site" description="Nucleophile" evidence="14">
    <location>
        <position position="384"/>
    </location>
</feature>
<dbReference type="PROSITE" id="PS01153">
    <property type="entry name" value="NOL1_NOP2_SUN"/>
    <property type="match status" value="1"/>
</dbReference>
<dbReference type="Proteomes" id="UP001597214">
    <property type="component" value="Unassembled WGS sequence"/>
</dbReference>
<keyword evidence="6" id="KW-0698">rRNA processing</keyword>